<evidence type="ECO:0000313" key="1">
    <source>
        <dbReference type="EMBL" id="MBK0395300.1"/>
    </source>
</evidence>
<reference evidence="1 2" key="1">
    <citation type="journal article" date="2021" name="Pathogens">
        <title>Isolation and Characterization of Kingella bonacorsii sp. nov., A Novel Kingella Species Detected in a Stable Periodontitis Subject.</title>
        <authorList>
            <person name="Antezack A."/>
            <person name="Boxberger M."/>
            <person name="Rolland C."/>
            <person name="Monnet-Corti V."/>
            <person name="La Scola B."/>
        </authorList>
    </citation>
    <scope>NUCLEOTIDE SEQUENCE [LARGE SCALE GENOMIC DNA]</scope>
    <source>
        <strain evidence="1 2">Marseille-Q4569</strain>
    </source>
</reference>
<evidence type="ECO:0008006" key="3">
    <source>
        <dbReference type="Google" id="ProtNLM"/>
    </source>
</evidence>
<organism evidence="1 2">
    <name type="scientific">Kingella bonacorsii</name>
    <dbReference type="NCBI Taxonomy" id="2796361"/>
    <lineage>
        <taxon>Bacteria</taxon>
        <taxon>Pseudomonadati</taxon>
        <taxon>Pseudomonadota</taxon>
        <taxon>Betaproteobacteria</taxon>
        <taxon>Neisseriales</taxon>
        <taxon>Neisseriaceae</taxon>
        <taxon>Kingella</taxon>
    </lineage>
</organism>
<evidence type="ECO:0000313" key="2">
    <source>
        <dbReference type="Proteomes" id="UP000614058"/>
    </source>
</evidence>
<sequence length="346" mass="38750">MSNPHLAQIHTLRQNARQFWAAWQQAEARLAQLDNIDFVEQANELLHQFCPECIVELEGVAPASGELPSLVFSANGIREHFPQVQALAELAQTQRYRVTAFRSPQGGSDVFNFGIEIDGFRLSVSDIAVALDEWGMLPALEIAFTRPISADMRDRAQNIAIIMLDHIIGEWAASVKISMVDFVNEIAPERALSFTELPEKLNQMWQKLGYTGVYPEPEWQFGTYQIEENEEKEQDALVLMRNESAASLLGRADMGWVVYVEAQLGSKADLDAAYALQDSVEAEASLNQQGIFALSIMNMTDGTRCMCYSTSNPAGLVEKAFALCEQCPLPTTISCQYDPNWSYYRF</sequence>
<name>A0ABS1BPS3_9NEIS</name>
<dbReference type="EMBL" id="JAEHNZ010000001">
    <property type="protein sequence ID" value="MBK0395300.1"/>
    <property type="molecule type" value="Genomic_DNA"/>
</dbReference>
<keyword evidence="2" id="KW-1185">Reference proteome</keyword>
<dbReference type="Proteomes" id="UP000614058">
    <property type="component" value="Unassembled WGS sequence"/>
</dbReference>
<accession>A0ABS1BPS3</accession>
<proteinExistence type="predicted"/>
<protein>
    <recommendedName>
        <fullName evidence="3">DUF695 domain-containing protein</fullName>
    </recommendedName>
</protein>
<dbReference type="RefSeq" id="WP_200521255.1">
    <property type="nucleotide sequence ID" value="NZ_JAEHNZ010000001.1"/>
</dbReference>
<gene>
    <name evidence="1" type="ORF">JDW22_01535</name>
</gene>
<comment type="caution">
    <text evidence="1">The sequence shown here is derived from an EMBL/GenBank/DDBJ whole genome shotgun (WGS) entry which is preliminary data.</text>
</comment>